<accession>A0A915HW66</accession>
<dbReference type="Proteomes" id="UP000887565">
    <property type="component" value="Unplaced"/>
</dbReference>
<keyword evidence="1" id="KW-1185">Reference proteome</keyword>
<reference evidence="2" key="1">
    <citation type="submission" date="2022-11" db="UniProtKB">
        <authorList>
            <consortium name="WormBaseParasite"/>
        </authorList>
    </citation>
    <scope>IDENTIFICATION</scope>
</reference>
<sequence length="161" mass="19169">MSPTKYPQQMISEQNAPVQHVSNKTPLTKYPHLMASNQQRYFQGLIGERVFDYWEFNGRDHFTQENYPGGRYQAYFRDFLVQGLFDREEFNECGHFTQKLSCNRNLRKHKQVLDLGACRQYPKVYFPSTFVKTKENNCTASLKYNGLIVRNKNIYYILQKE</sequence>
<evidence type="ECO:0000313" key="1">
    <source>
        <dbReference type="Proteomes" id="UP000887565"/>
    </source>
</evidence>
<evidence type="ECO:0000313" key="2">
    <source>
        <dbReference type="WBParaSite" id="nRc.2.0.1.t06139-RA"/>
    </source>
</evidence>
<dbReference type="WBParaSite" id="nRc.2.0.1.t06139-RA">
    <property type="protein sequence ID" value="nRc.2.0.1.t06139-RA"/>
    <property type="gene ID" value="nRc.2.0.1.g06139"/>
</dbReference>
<protein>
    <submittedName>
        <fullName evidence="2">Uncharacterized protein</fullName>
    </submittedName>
</protein>
<proteinExistence type="predicted"/>
<dbReference type="AlphaFoldDB" id="A0A915HW66"/>
<organism evidence="1 2">
    <name type="scientific">Romanomermis culicivorax</name>
    <name type="common">Nematode worm</name>
    <dbReference type="NCBI Taxonomy" id="13658"/>
    <lineage>
        <taxon>Eukaryota</taxon>
        <taxon>Metazoa</taxon>
        <taxon>Ecdysozoa</taxon>
        <taxon>Nematoda</taxon>
        <taxon>Enoplea</taxon>
        <taxon>Dorylaimia</taxon>
        <taxon>Mermithida</taxon>
        <taxon>Mermithoidea</taxon>
        <taxon>Mermithidae</taxon>
        <taxon>Romanomermis</taxon>
    </lineage>
</organism>
<name>A0A915HW66_ROMCU</name>